<protein>
    <submittedName>
        <fullName evidence="2">Uncharacterized protein</fullName>
    </submittedName>
</protein>
<evidence type="ECO:0000313" key="2">
    <source>
        <dbReference type="EMBL" id="KAG0566597.1"/>
    </source>
</evidence>
<feature type="chain" id="PRO_5035857970" evidence="1">
    <location>
        <begin position="21"/>
        <end position="49"/>
    </location>
</feature>
<gene>
    <name evidence="2" type="ORF">KC19_7G076000</name>
</gene>
<dbReference type="Proteomes" id="UP000822688">
    <property type="component" value="Chromosome 7"/>
</dbReference>
<dbReference type="EMBL" id="CM026428">
    <property type="protein sequence ID" value="KAG0566597.1"/>
    <property type="molecule type" value="Genomic_DNA"/>
</dbReference>
<name>A0A8T0H7C6_CERPU</name>
<keyword evidence="1" id="KW-0732">Signal</keyword>
<keyword evidence="3" id="KW-1185">Reference proteome</keyword>
<reference evidence="2" key="1">
    <citation type="submission" date="2020-06" db="EMBL/GenBank/DDBJ databases">
        <title>WGS assembly of Ceratodon purpureus strain R40.</title>
        <authorList>
            <person name="Carey S.B."/>
            <person name="Jenkins J."/>
            <person name="Shu S."/>
            <person name="Lovell J.T."/>
            <person name="Sreedasyam A."/>
            <person name="Maumus F."/>
            <person name="Tiley G.P."/>
            <person name="Fernandez-Pozo N."/>
            <person name="Barry K."/>
            <person name="Chen C."/>
            <person name="Wang M."/>
            <person name="Lipzen A."/>
            <person name="Daum C."/>
            <person name="Saski C.A."/>
            <person name="Payton A.C."/>
            <person name="Mcbreen J.C."/>
            <person name="Conrad R.E."/>
            <person name="Kollar L.M."/>
            <person name="Olsson S."/>
            <person name="Huttunen S."/>
            <person name="Landis J.B."/>
            <person name="Wickett N.J."/>
            <person name="Johnson M.G."/>
            <person name="Rensing S.A."/>
            <person name="Grimwood J."/>
            <person name="Schmutz J."/>
            <person name="Mcdaniel S.F."/>
        </authorList>
    </citation>
    <scope>NUCLEOTIDE SEQUENCE</scope>
    <source>
        <strain evidence="2">R40</strain>
    </source>
</reference>
<proteinExistence type="predicted"/>
<comment type="caution">
    <text evidence="2">The sequence shown here is derived from an EMBL/GenBank/DDBJ whole genome shotgun (WGS) entry which is preliminary data.</text>
</comment>
<organism evidence="2 3">
    <name type="scientific">Ceratodon purpureus</name>
    <name type="common">Fire moss</name>
    <name type="synonym">Dicranum purpureum</name>
    <dbReference type="NCBI Taxonomy" id="3225"/>
    <lineage>
        <taxon>Eukaryota</taxon>
        <taxon>Viridiplantae</taxon>
        <taxon>Streptophyta</taxon>
        <taxon>Embryophyta</taxon>
        <taxon>Bryophyta</taxon>
        <taxon>Bryophytina</taxon>
        <taxon>Bryopsida</taxon>
        <taxon>Dicranidae</taxon>
        <taxon>Pseudoditrichales</taxon>
        <taxon>Ditrichaceae</taxon>
        <taxon>Ceratodon</taxon>
    </lineage>
</organism>
<evidence type="ECO:0000313" key="3">
    <source>
        <dbReference type="Proteomes" id="UP000822688"/>
    </source>
</evidence>
<dbReference type="AlphaFoldDB" id="A0A8T0H7C6"/>
<feature type="signal peptide" evidence="1">
    <location>
        <begin position="1"/>
        <end position="20"/>
    </location>
</feature>
<accession>A0A8T0H7C6</accession>
<sequence>MSHSQEVIIALLPLLSSLNAHSTPSNSSRFFLVPMSSITTKTFFFRICS</sequence>
<evidence type="ECO:0000256" key="1">
    <source>
        <dbReference type="SAM" id="SignalP"/>
    </source>
</evidence>